<keyword evidence="2" id="KW-1185">Reference proteome</keyword>
<reference evidence="1 2" key="1">
    <citation type="submission" date="2019-02" db="EMBL/GenBank/DDBJ databases">
        <title>Deep-cultivation of Planctomycetes and their phenomic and genomic characterization uncovers novel biology.</title>
        <authorList>
            <person name="Wiegand S."/>
            <person name="Jogler M."/>
            <person name="Boedeker C."/>
            <person name="Pinto D."/>
            <person name="Vollmers J."/>
            <person name="Rivas-Marin E."/>
            <person name="Kohn T."/>
            <person name="Peeters S.H."/>
            <person name="Heuer A."/>
            <person name="Rast P."/>
            <person name="Oberbeckmann S."/>
            <person name="Bunk B."/>
            <person name="Jeske O."/>
            <person name="Meyerdierks A."/>
            <person name="Storesund J.E."/>
            <person name="Kallscheuer N."/>
            <person name="Luecker S."/>
            <person name="Lage O.M."/>
            <person name="Pohl T."/>
            <person name="Merkel B.J."/>
            <person name="Hornburger P."/>
            <person name="Mueller R.-W."/>
            <person name="Bruemmer F."/>
            <person name="Labrenz M."/>
            <person name="Spormann A.M."/>
            <person name="Op den Camp H."/>
            <person name="Overmann J."/>
            <person name="Amann R."/>
            <person name="Jetten M.S.M."/>
            <person name="Mascher T."/>
            <person name="Medema M.H."/>
            <person name="Devos D.P."/>
            <person name="Kaster A.-K."/>
            <person name="Ovreas L."/>
            <person name="Rohde M."/>
            <person name="Galperin M.Y."/>
            <person name="Jogler C."/>
        </authorList>
    </citation>
    <scope>NUCLEOTIDE SEQUENCE [LARGE SCALE GENOMIC DNA]</scope>
    <source>
        <strain evidence="1 2">Poly24</strain>
    </source>
</reference>
<name>A0A518JM38_9BACT</name>
<dbReference type="KEGG" id="rcf:Poly24_03030"/>
<sequence length="64" mass="7065">MSASSLCERCAHVREIVSGKGSRFLMCRHGLASDQFAKYPPQPTLVCVGFESRGDGEEKGERDF</sequence>
<proteinExistence type="predicted"/>
<dbReference type="Proteomes" id="UP000315082">
    <property type="component" value="Chromosome"/>
</dbReference>
<dbReference type="AlphaFoldDB" id="A0A518JM38"/>
<organism evidence="1 2">
    <name type="scientific">Rosistilla carotiformis</name>
    <dbReference type="NCBI Taxonomy" id="2528017"/>
    <lineage>
        <taxon>Bacteria</taxon>
        <taxon>Pseudomonadati</taxon>
        <taxon>Planctomycetota</taxon>
        <taxon>Planctomycetia</taxon>
        <taxon>Pirellulales</taxon>
        <taxon>Pirellulaceae</taxon>
        <taxon>Rosistilla</taxon>
    </lineage>
</organism>
<dbReference type="RefSeq" id="WP_145089458.1">
    <property type="nucleotide sequence ID" value="NZ_CP036348.1"/>
</dbReference>
<dbReference type="EMBL" id="CP036348">
    <property type="protein sequence ID" value="QDV66616.1"/>
    <property type="molecule type" value="Genomic_DNA"/>
</dbReference>
<evidence type="ECO:0000313" key="1">
    <source>
        <dbReference type="EMBL" id="QDV66616.1"/>
    </source>
</evidence>
<protein>
    <submittedName>
        <fullName evidence="1">Uncharacterized protein</fullName>
    </submittedName>
</protein>
<accession>A0A518JM38</accession>
<evidence type="ECO:0000313" key="2">
    <source>
        <dbReference type="Proteomes" id="UP000315082"/>
    </source>
</evidence>
<gene>
    <name evidence="1" type="ORF">Poly24_03030</name>
</gene>
<dbReference type="OrthoDB" id="286082at2"/>